<evidence type="ECO:0000256" key="12">
    <source>
        <dbReference type="SAM" id="Phobius"/>
    </source>
</evidence>
<evidence type="ECO:0000256" key="11">
    <source>
        <dbReference type="ARBA" id="ARBA00023180"/>
    </source>
</evidence>
<keyword evidence="5" id="KW-0677">Repeat</keyword>
<keyword evidence="8 14" id="KW-0401">Integrin</keyword>
<dbReference type="AlphaFoldDB" id="A0A7J8JU78"/>
<name>A0A7J8JU78_MOLMO</name>
<evidence type="ECO:0000256" key="9">
    <source>
        <dbReference type="ARBA" id="ARBA00023136"/>
    </source>
</evidence>
<dbReference type="GO" id="GO:0009897">
    <property type="term" value="C:external side of plasma membrane"/>
    <property type="evidence" value="ECO:0007669"/>
    <property type="project" value="TreeGrafter"/>
</dbReference>
<keyword evidence="3 12" id="KW-0812">Transmembrane</keyword>
<dbReference type="Gene3D" id="2.60.40.1530">
    <property type="entry name" value="ntegrin, alpha v. Chain A, domain 4"/>
    <property type="match status" value="1"/>
</dbReference>
<keyword evidence="4" id="KW-0732">Signal</keyword>
<dbReference type="Gene3D" id="1.20.5.930">
    <property type="entry name" value="Bicelle-embedded integrin alpha(iib) transmembrane segment"/>
    <property type="match status" value="1"/>
</dbReference>
<reference evidence="14 15" key="1">
    <citation type="journal article" date="2020" name="Nature">
        <title>Six reference-quality genomes reveal evolution of bat adaptations.</title>
        <authorList>
            <person name="Jebb D."/>
            <person name="Huang Z."/>
            <person name="Pippel M."/>
            <person name="Hughes G.M."/>
            <person name="Lavrichenko K."/>
            <person name="Devanna P."/>
            <person name="Winkler S."/>
            <person name="Jermiin L.S."/>
            <person name="Skirmuntt E.C."/>
            <person name="Katzourakis A."/>
            <person name="Burkitt-Gray L."/>
            <person name="Ray D.A."/>
            <person name="Sullivan K.A.M."/>
            <person name="Roscito J.G."/>
            <person name="Kirilenko B.M."/>
            <person name="Davalos L.M."/>
            <person name="Corthals A.P."/>
            <person name="Power M.L."/>
            <person name="Jones G."/>
            <person name="Ransome R.D."/>
            <person name="Dechmann D.K.N."/>
            <person name="Locatelli A.G."/>
            <person name="Puechmaille S.J."/>
            <person name="Fedrigo O."/>
            <person name="Jarvis E.D."/>
            <person name="Hiller M."/>
            <person name="Vernes S.C."/>
            <person name="Myers E.W."/>
            <person name="Teeling E.C."/>
        </authorList>
    </citation>
    <scope>NUCLEOTIDE SEQUENCE [LARGE SCALE GENOMIC DNA]</scope>
    <source>
        <strain evidence="14">MMolMol1</strain>
        <tissue evidence="14">Muscle</tissue>
    </source>
</reference>
<organism evidence="14 15">
    <name type="scientific">Molossus molossus</name>
    <name type="common">Pallas' mastiff bat</name>
    <name type="synonym">Vespertilio molossus</name>
    <dbReference type="NCBI Taxonomy" id="27622"/>
    <lineage>
        <taxon>Eukaryota</taxon>
        <taxon>Metazoa</taxon>
        <taxon>Chordata</taxon>
        <taxon>Craniata</taxon>
        <taxon>Vertebrata</taxon>
        <taxon>Euteleostomi</taxon>
        <taxon>Mammalia</taxon>
        <taxon>Eutheria</taxon>
        <taxon>Laurasiatheria</taxon>
        <taxon>Chiroptera</taxon>
        <taxon>Yangochiroptera</taxon>
        <taxon>Molossidae</taxon>
        <taxon>Molossus</taxon>
    </lineage>
</organism>
<keyword evidence="7 12" id="KW-1133">Transmembrane helix</keyword>
<evidence type="ECO:0000259" key="13">
    <source>
        <dbReference type="Pfam" id="PF20805"/>
    </source>
</evidence>
<dbReference type="PANTHER" id="PTHR23220:SF21">
    <property type="entry name" value="INTEGRIN ALPHA-11"/>
    <property type="match status" value="1"/>
</dbReference>
<dbReference type="GO" id="GO:0098609">
    <property type="term" value="P:cell-cell adhesion"/>
    <property type="evidence" value="ECO:0007669"/>
    <property type="project" value="TreeGrafter"/>
</dbReference>
<keyword evidence="6" id="KW-0130">Cell adhesion</keyword>
<evidence type="ECO:0000256" key="4">
    <source>
        <dbReference type="ARBA" id="ARBA00022729"/>
    </source>
</evidence>
<accession>A0A7J8JU78</accession>
<evidence type="ECO:0000256" key="3">
    <source>
        <dbReference type="ARBA" id="ARBA00022692"/>
    </source>
</evidence>
<dbReference type="GO" id="GO:0033627">
    <property type="term" value="P:cell adhesion mediated by integrin"/>
    <property type="evidence" value="ECO:0007669"/>
    <property type="project" value="TreeGrafter"/>
</dbReference>
<evidence type="ECO:0000256" key="2">
    <source>
        <dbReference type="ARBA" id="ARBA00008054"/>
    </source>
</evidence>
<dbReference type="PANTHER" id="PTHR23220">
    <property type="entry name" value="INTEGRIN ALPHA"/>
    <property type="match status" value="1"/>
</dbReference>
<dbReference type="Pfam" id="PF20805">
    <property type="entry name" value="Integrin_A_Ig_2"/>
    <property type="match status" value="1"/>
</dbReference>
<dbReference type="GO" id="GO:0007229">
    <property type="term" value="P:integrin-mediated signaling pathway"/>
    <property type="evidence" value="ECO:0007669"/>
    <property type="project" value="UniProtKB-KW"/>
</dbReference>
<keyword evidence="9 12" id="KW-0472">Membrane</keyword>
<sequence>MDERRYTPRAHLDEGGDRYTNRAALLSSSQEHCDRINFHVLDTADYVKPVTFSVEYSLEDPDHGPMLDDGWPTALRVSVPFWNGCSEDEHCVPDLLLDARSDLPTAMEYCKRVLRKPAQDCSTYTLSFDTTVFIIESTRRRVAVEAVLENRGENAYSTVLNISQSANLQFASLIQREDSDGSIECVNEERRLHRKVAFRLDFEFSKSVFLHHLEIQLTAGSDSDEEESTKEDNMALLRFHLKYEADILFTRSSSLSHYEVKPNSSLESYDGIGPPFNCIFKIQNLGLFPVHGVMMKITVPIATRGGNRLLMLRDFLADQVNTSCNVWGNSTEYRHSPMEEDLSRAPLLNHSNSDVVSINCNVRLAPNQEINFRLLGNLWLRSLKALKYKLMKITVHAALQRQFHSPFIFREEDPSRQITFEISKQEDWQIPIWIIVGSTLGGLLLLALLVLALWKLGFFKSAKRKKEPGLDPTPKALE</sequence>
<evidence type="ECO:0000313" key="15">
    <source>
        <dbReference type="Proteomes" id="UP000550707"/>
    </source>
</evidence>
<dbReference type="Gene3D" id="2.60.40.1460">
    <property type="entry name" value="Integrin domains. Chain A, domain 2"/>
    <property type="match status" value="1"/>
</dbReference>
<dbReference type="PRINTS" id="PR01185">
    <property type="entry name" value="INTEGRINA"/>
</dbReference>
<feature type="domain" description="Integrin alpha second immunoglobulin-like" evidence="13">
    <location>
        <begin position="85"/>
        <end position="204"/>
    </location>
</feature>
<evidence type="ECO:0000256" key="7">
    <source>
        <dbReference type="ARBA" id="ARBA00022989"/>
    </source>
</evidence>
<dbReference type="GO" id="GO:0007160">
    <property type="term" value="P:cell-matrix adhesion"/>
    <property type="evidence" value="ECO:0007669"/>
    <property type="project" value="TreeGrafter"/>
</dbReference>
<keyword evidence="11" id="KW-0325">Glycoprotein</keyword>
<dbReference type="Proteomes" id="UP000550707">
    <property type="component" value="Unassembled WGS sequence"/>
</dbReference>
<dbReference type="GO" id="GO:0008305">
    <property type="term" value="C:integrin complex"/>
    <property type="evidence" value="ECO:0007669"/>
    <property type="project" value="InterPro"/>
</dbReference>
<evidence type="ECO:0000313" key="14">
    <source>
        <dbReference type="EMBL" id="KAF6500454.1"/>
    </source>
</evidence>
<evidence type="ECO:0000256" key="8">
    <source>
        <dbReference type="ARBA" id="ARBA00023037"/>
    </source>
</evidence>
<dbReference type="InterPro" id="IPR000413">
    <property type="entry name" value="Integrin_alpha"/>
</dbReference>
<comment type="caution">
    <text evidence="14">The sequence shown here is derived from an EMBL/GenBank/DDBJ whole genome shotgun (WGS) entry which is preliminary data.</text>
</comment>
<dbReference type="Gene3D" id="2.60.40.1510">
    <property type="entry name" value="ntegrin, alpha v. Chain A, domain 3"/>
    <property type="match status" value="1"/>
</dbReference>
<comment type="similarity">
    <text evidence="2">Belongs to the integrin alpha chain family.</text>
</comment>
<dbReference type="InterPro" id="IPR048285">
    <property type="entry name" value="Integrin_alpha_Ig-like_2"/>
</dbReference>
<evidence type="ECO:0000256" key="10">
    <source>
        <dbReference type="ARBA" id="ARBA00023170"/>
    </source>
</evidence>
<proteinExistence type="inferred from homology"/>
<evidence type="ECO:0000256" key="1">
    <source>
        <dbReference type="ARBA" id="ARBA00004479"/>
    </source>
</evidence>
<gene>
    <name evidence="14" type="ORF">HJG59_006952</name>
</gene>
<dbReference type="SUPFAM" id="SSF69179">
    <property type="entry name" value="Integrin domains"/>
    <property type="match status" value="3"/>
</dbReference>
<dbReference type="InterPro" id="IPR032695">
    <property type="entry name" value="Integrin_dom_sf"/>
</dbReference>
<feature type="transmembrane region" description="Helical" evidence="12">
    <location>
        <begin position="432"/>
        <end position="456"/>
    </location>
</feature>
<keyword evidence="10" id="KW-0675">Receptor</keyword>
<dbReference type="EMBL" id="JACASF010000001">
    <property type="protein sequence ID" value="KAF6500454.1"/>
    <property type="molecule type" value="Genomic_DNA"/>
</dbReference>
<comment type="subcellular location">
    <subcellularLocation>
        <location evidence="1">Membrane</location>
        <topology evidence="1">Single-pass type I membrane protein</topology>
    </subcellularLocation>
</comment>
<dbReference type="FunFam" id="1.20.5.930:FF:000005">
    <property type="entry name" value="Integrin, alpha 10"/>
    <property type="match status" value="1"/>
</dbReference>
<protein>
    <submittedName>
        <fullName evidence="14">Integrin subunit alpha 11</fullName>
    </submittedName>
</protein>
<keyword evidence="15" id="KW-1185">Reference proteome</keyword>
<evidence type="ECO:0000256" key="6">
    <source>
        <dbReference type="ARBA" id="ARBA00022889"/>
    </source>
</evidence>
<evidence type="ECO:0000256" key="5">
    <source>
        <dbReference type="ARBA" id="ARBA00022737"/>
    </source>
</evidence>
<dbReference type="GO" id="GO:0005178">
    <property type="term" value="F:integrin binding"/>
    <property type="evidence" value="ECO:0007669"/>
    <property type="project" value="TreeGrafter"/>
</dbReference>